<protein>
    <recommendedName>
        <fullName evidence="4">Flagellar hook-basal body complex protein FliE</fullName>
    </recommendedName>
</protein>
<dbReference type="GO" id="GO:0003774">
    <property type="term" value="F:cytoskeletal motor activity"/>
    <property type="evidence" value="ECO:0007669"/>
    <property type="project" value="InterPro"/>
</dbReference>
<sequence>MIDSVKNVASLSATRGLGSIATDLTSAASSALNASPAVATGVDAGMSFASVMSNVAKDSINSLKDAENASFAGIKGTMSTREVVDKVMQADQTLQTAIALRDKVVSAFLDISKMQI</sequence>
<dbReference type="GO" id="GO:0009425">
    <property type="term" value="C:bacterial-type flagellum basal body"/>
    <property type="evidence" value="ECO:0007669"/>
    <property type="project" value="UniProtKB-SubCell"/>
</dbReference>
<dbReference type="Proteomes" id="UP000199101">
    <property type="component" value="Unassembled WGS sequence"/>
</dbReference>
<dbReference type="STRING" id="410764.GA0061103_2534"/>
<evidence type="ECO:0000313" key="6">
    <source>
        <dbReference type="Proteomes" id="UP000199101"/>
    </source>
</evidence>
<evidence type="ECO:0000256" key="1">
    <source>
        <dbReference type="ARBA" id="ARBA00004117"/>
    </source>
</evidence>
<dbReference type="RefSeq" id="WP_092709102.1">
    <property type="nucleotide sequence ID" value="NZ_FMAG01000002.1"/>
</dbReference>
<dbReference type="Pfam" id="PF02049">
    <property type="entry name" value="FliE"/>
    <property type="match status" value="1"/>
</dbReference>
<dbReference type="AlphaFoldDB" id="A0A1C3URU0"/>
<dbReference type="EMBL" id="FMAG01000002">
    <property type="protein sequence ID" value="SCB18168.1"/>
    <property type="molecule type" value="Genomic_DNA"/>
</dbReference>
<dbReference type="OrthoDB" id="9812413at2"/>
<evidence type="ECO:0000313" key="5">
    <source>
        <dbReference type="EMBL" id="SCB18168.1"/>
    </source>
</evidence>
<evidence type="ECO:0000256" key="2">
    <source>
        <dbReference type="ARBA" id="ARBA00009272"/>
    </source>
</evidence>
<evidence type="ECO:0000256" key="4">
    <source>
        <dbReference type="HAMAP-Rule" id="MF_00724"/>
    </source>
</evidence>
<keyword evidence="6" id="KW-1185">Reference proteome</keyword>
<comment type="subcellular location">
    <subcellularLocation>
        <location evidence="1 4">Bacterial flagellum basal body</location>
    </subcellularLocation>
</comment>
<evidence type="ECO:0000256" key="3">
    <source>
        <dbReference type="ARBA" id="ARBA00023143"/>
    </source>
</evidence>
<keyword evidence="3 4" id="KW-0975">Bacterial flagellum</keyword>
<name>A0A1C3URU0_9HYPH</name>
<dbReference type="InterPro" id="IPR001624">
    <property type="entry name" value="FliE"/>
</dbReference>
<dbReference type="GO" id="GO:0071973">
    <property type="term" value="P:bacterial-type flagellum-dependent cell motility"/>
    <property type="evidence" value="ECO:0007669"/>
    <property type="project" value="InterPro"/>
</dbReference>
<gene>
    <name evidence="4" type="primary">fliE</name>
    <name evidence="5" type="ORF">GA0061103_2534</name>
</gene>
<keyword evidence="5" id="KW-0282">Flagellum</keyword>
<organism evidence="5 6">
    <name type="scientific">Rhizobium multihospitium</name>
    <dbReference type="NCBI Taxonomy" id="410764"/>
    <lineage>
        <taxon>Bacteria</taxon>
        <taxon>Pseudomonadati</taxon>
        <taxon>Pseudomonadota</taxon>
        <taxon>Alphaproteobacteria</taxon>
        <taxon>Hyphomicrobiales</taxon>
        <taxon>Rhizobiaceae</taxon>
        <taxon>Rhizobium/Agrobacterium group</taxon>
        <taxon>Rhizobium</taxon>
    </lineage>
</organism>
<dbReference type="GO" id="GO:0005198">
    <property type="term" value="F:structural molecule activity"/>
    <property type="evidence" value="ECO:0007669"/>
    <property type="project" value="InterPro"/>
</dbReference>
<keyword evidence="5" id="KW-0966">Cell projection</keyword>
<dbReference type="HAMAP" id="MF_00724">
    <property type="entry name" value="FliE"/>
    <property type="match status" value="1"/>
</dbReference>
<dbReference type="PANTHER" id="PTHR34653">
    <property type="match status" value="1"/>
</dbReference>
<accession>A0A1C3URU0</accession>
<comment type="similarity">
    <text evidence="2 4">Belongs to the FliE family.</text>
</comment>
<proteinExistence type="inferred from homology"/>
<reference evidence="6" key="1">
    <citation type="submission" date="2016-08" db="EMBL/GenBank/DDBJ databases">
        <authorList>
            <person name="Varghese N."/>
            <person name="Submissions Spin"/>
        </authorList>
    </citation>
    <scope>NUCLEOTIDE SEQUENCE [LARGE SCALE GENOMIC DNA]</scope>
    <source>
        <strain evidence="6">HAMBI 2975</strain>
    </source>
</reference>
<dbReference type="PANTHER" id="PTHR34653:SF1">
    <property type="entry name" value="FLAGELLAR HOOK-BASAL BODY COMPLEX PROTEIN FLIE"/>
    <property type="match status" value="1"/>
</dbReference>
<keyword evidence="5" id="KW-0969">Cilium</keyword>